<protein>
    <submittedName>
        <fullName evidence="2">Uncharacterized protein</fullName>
    </submittedName>
</protein>
<reference evidence="2 3" key="1">
    <citation type="journal article" date="2014" name="Int. J. Syst. Evol. Microbiol.">
        <title>Brachybacterium ginsengisoli sp. nov., isolated from soil of a ginseng field.</title>
        <authorList>
            <person name="Hoang V.A."/>
            <person name="Kim Y.J."/>
            <person name="Nguyen N.L."/>
            <person name="Yang D.C."/>
        </authorList>
    </citation>
    <scope>NUCLEOTIDE SEQUENCE [LARGE SCALE GENOMIC DNA]</scope>
    <source>
        <strain evidence="2 3">DCY80</strain>
    </source>
</reference>
<feature type="compositionally biased region" description="Polar residues" evidence="1">
    <location>
        <begin position="416"/>
        <end position="429"/>
    </location>
</feature>
<accession>A0A291H0X0</accession>
<name>A0A291H0X0_9MICO</name>
<organism evidence="2 3">
    <name type="scientific">Brachybacterium ginsengisoli</name>
    <dbReference type="NCBI Taxonomy" id="1331682"/>
    <lineage>
        <taxon>Bacteria</taxon>
        <taxon>Bacillati</taxon>
        <taxon>Actinomycetota</taxon>
        <taxon>Actinomycetes</taxon>
        <taxon>Micrococcales</taxon>
        <taxon>Dermabacteraceae</taxon>
        <taxon>Brachybacterium</taxon>
    </lineage>
</organism>
<dbReference type="Proteomes" id="UP000217889">
    <property type="component" value="Chromosome"/>
</dbReference>
<dbReference type="RefSeq" id="WP_096800588.1">
    <property type="nucleotide sequence ID" value="NZ_CP023564.1"/>
</dbReference>
<feature type="region of interest" description="Disordered" evidence="1">
    <location>
        <begin position="397"/>
        <end position="429"/>
    </location>
</feature>
<sequence length="429" mass="46010">MTHEIEVISDGDGLAVLGTPGDVDAFLTSFGFESRELELHRLGPSYKTTAGILNAGAGAAANSGRWMKLTSESFAASKKLALVKNAATGNFHATLRASSGQFSKNLQFVAAPGTLLNPAALAAAGAVMSQMAMQEAIEEIGEYLAVIDEKIDDILRAQKDSVFSDMIGVDLMIEEAMTVRDEVGRVSEVTWSKIQNSAQTLATTEAYALRQIDAQAEKVEQASVPDLATKAKAAESTVREWLAVLARCVQLQDALAVLELDRVLDSAPEELDRHRLGLRAAREKRLALIHRTTEELLERMNTTIRRANAKVLLSPRPARAAVNSSNLVVGRVIDFQTALKIEDGHDSAEAKRWRTAAGEVRDKVVKTGVDGAGAAIQFGGDTAGRVRSGAGRFSEGARAFREAVRRDDPEAVDESATAQPTDSQATQLD</sequence>
<proteinExistence type="predicted"/>
<dbReference type="OrthoDB" id="4391631at2"/>
<feature type="compositionally biased region" description="Basic and acidic residues" evidence="1">
    <location>
        <begin position="398"/>
        <end position="409"/>
    </location>
</feature>
<evidence type="ECO:0000256" key="1">
    <source>
        <dbReference type="SAM" id="MobiDB-lite"/>
    </source>
</evidence>
<dbReference type="AlphaFoldDB" id="A0A291H0X0"/>
<keyword evidence="3" id="KW-1185">Reference proteome</keyword>
<dbReference type="EMBL" id="CP023564">
    <property type="protein sequence ID" value="ATG56128.1"/>
    <property type="molecule type" value="Genomic_DNA"/>
</dbReference>
<gene>
    <name evidence="2" type="ORF">CFK41_16105</name>
</gene>
<evidence type="ECO:0000313" key="2">
    <source>
        <dbReference type="EMBL" id="ATG56128.1"/>
    </source>
</evidence>
<dbReference type="KEGG" id="bgg:CFK41_16105"/>
<evidence type="ECO:0000313" key="3">
    <source>
        <dbReference type="Proteomes" id="UP000217889"/>
    </source>
</evidence>